<dbReference type="EMBL" id="JACATZ010000001">
    <property type="protein sequence ID" value="NWJ46124.1"/>
    <property type="molecule type" value="Genomic_DNA"/>
</dbReference>
<feature type="transmembrane region" description="Helical" evidence="1">
    <location>
        <begin position="12"/>
        <end position="34"/>
    </location>
</feature>
<sequence length="152" mass="17149">MFNQLSRLIKRIVLFWLAFVLTIIWFGISAIGNWYPTDPNYEDRFLYLNVAIAVGVIWLVFLTSFLTTRAESFKHWFGIIPGLVFGIILTVFTFISAECAMLIYMTTRKDILTITQAEFWFGSAIASGLLGLPVLFSVAILSIKGLVNLVIA</sequence>
<evidence type="ECO:0000313" key="2">
    <source>
        <dbReference type="EMBL" id="NWJ46124.1"/>
    </source>
</evidence>
<dbReference type="RefSeq" id="WP_341467387.1">
    <property type="nucleotide sequence ID" value="NZ_CP128399.1"/>
</dbReference>
<evidence type="ECO:0000313" key="3">
    <source>
        <dbReference type="EMBL" id="WJW65503.1"/>
    </source>
</evidence>
<name>A0A8T7LVT8_9CHLR</name>
<proteinExistence type="predicted"/>
<evidence type="ECO:0000313" key="5">
    <source>
        <dbReference type="Proteomes" id="UP001431572"/>
    </source>
</evidence>
<evidence type="ECO:0000313" key="4">
    <source>
        <dbReference type="Proteomes" id="UP000521676"/>
    </source>
</evidence>
<feature type="transmembrane region" description="Helical" evidence="1">
    <location>
        <begin position="46"/>
        <end position="67"/>
    </location>
</feature>
<keyword evidence="5" id="KW-1185">Reference proteome</keyword>
<dbReference type="Proteomes" id="UP001431572">
    <property type="component" value="Chromosome 1"/>
</dbReference>
<gene>
    <name evidence="2" type="ORF">HXX08_09620</name>
    <name evidence="3" type="ORF">OZ401_001268</name>
</gene>
<keyword evidence="1" id="KW-1133">Transmembrane helix</keyword>
<evidence type="ECO:0000256" key="1">
    <source>
        <dbReference type="SAM" id="Phobius"/>
    </source>
</evidence>
<accession>A0A8T7LVT8</accession>
<keyword evidence="1" id="KW-0812">Transmembrane</keyword>
<dbReference type="AlphaFoldDB" id="A0A8T7LVT8"/>
<dbReference type="Proteomes" id="UP000521676">
    <property type="component" value="Unassembled WGS sequence"/>
</dbReference>
<dbReference type="EMBL" id="CP128399">
    <property type="protein sequence ID" value="WJW65503.1"/>
    <property type="molecule type" value="Genomic_DNA"/>
</dbReference>
<reference evidence="3" key="2">
    <citation type="journal article" date="2024" name="Nature">
        <title>Anoxygenic phototroph of the Chloroflexota uses a type I reaction centre.</title>
        <authorList>
            <person name="Tsuji J.M."/>
            <person name="Shaw N.A."/>
            <person name="Nagashima S."/>
            <person name="Venkiteswaran J.J."/>
            <person name="Schiff S.L."/>
            <person name="Watanabe T."/>
            <person name="Fukui M."/>
            <person name="Hanada S."/>
            <person name="Tank M."/>
            <person name="Neufeld J.D."/>
        </authorList>
    </citation>
    <scope>NUCLEOTIDE SEQUENCE</scope>
    <source>
        <strain evidence="3">L227-S17</strain>
    </source>
</reference>
<organism evidence="2 4">
    <name type="scientific">Candidatus Chlorohelix allophototropha</name>
    <dbReference type="NCBI Taxonomy" id="3003348"/>
    <lineage>
        <taxon>Bacteria</taxon>
        <taxon>Bacillati</taxon>
        <taxon>Chloroflexota</taxon>
        <taxon>Chloroflexia</taxon>
        <taxon>Candidatus Chloroheliales</taxon>
        <taxon>Candidatus Chloroheliaceae</taxon>
        <taxon>Candidatus Chlorohelix</taxon>
    </lineage>
</organism>
<feature type="transmembrane region" description="Helical" evidence="1">
    <location>
        <begin position="79"/>
        <end position="107"/>
    </location>
</feature>
<protein>
    <submittedName>
        <fullName evidence="2">Uncharacterized protein</fullName>
    </submittedName>
</protein>
<keyword evidence="1" id="KW-0472">Membrane</keyword>
<feature type="transmembrane region" description="Helical" evidence="1">
    <location>
        <begin position="119"/>
        <end position="143"/>
    </location>
</feature>
<reference evidence="2 4" key="1">
    <citation type="submission" date="2020-06" db="EMBL/GenBank/DDBJ databases">
        <title>Anoxygenic phototrophic Chloroflexota member uses a Type I reaction center.</title>
        <authorList>
            <person name="Tsuji J.M."/>
            <person name="Shaw N.A."/>
            <person name="Nagashima S."/>
            <person name="Venkiteswaran J."/>
            <person name="Schiff S.L."/>
            <person name="Hanada S."/>
            <person name="Tank M."/>
            <person name="Neufeld J.D."/>
        </authorList>
    </citation>
    <scope>NUCLEOTIDE SEQUENCE [LARGE SCALE GENOMIC DNA]</scope>
    <source>
        <strain evidence="2">L227-S17</strain>
    </source>
</reference>